<accession>A0A2P2NVX3</accession>
<evidence type="ECO:0000313" key="1">
    <source>
        <dbReference type="EMBL" id="MBX46667.1"/>
    </source>
</evidence>
<dbReference type="AlphaFoldDB" id="A0A2P2NVX3"/>
<organism evidence="1">
    <name type="scientific">Rhizophora mucronata</name>
    <name type="common">Asiatic mangrove</name>
    <dbReference type="NCBI Taxonomy" id="61149"/>
    <lineage>
        <taxon>Eukaryota</taxon>
        <taxon>Viridiplantae</taxon>
        <taxon>Streptophyta</taxon>
        <taxon>Embryophyta</taxon>
        <taxon>Tracheophyta</taxon>
        <taxon>Spermatophyta</taxon>
        <taxon>Magnoliopsida</taxon>
        <taxon>eudicotyledons</taxon>
        <taxon>Gunneridae</taxon>
        <taxon>Pentapetalae</taxon>
        <taxon>rosids</taxon>
        <taxon>fabids</taxon>
        <taxon>Malpighiales</taxon>
        <taxon>Rhizophoraceae</taxon>
        <taxon>Rhizophora</taxon>
    </lineage>
</organism>
<dbReference type="EMBL" id="GGEC01066183">
    <property type="protein sequence ID" value="MBX46667.1"/>
    <property type="molecule type" value="Transcribed_RNA"/>
</dbReference>
<sequence>MAWFRHLVHIWLDACLDNSS</sequence>
<name>A0A2P2NVX3_RHIMU</name>
<protein>
    <submittedName>
        <fullName evidence="1">Uncharacterized protein</fullName>
    </submittedName>
</protein>
<reference evidence="1" key="1">
    <citation type="submission" date="2018-02" db="EMBL/GenBank/DDBJ databases">
        <title>Rhizophora mucronata_Transcriptome.</title>
        <authorList>
            <person name="Meera S.P."/>
            <person name="Sreeshan A."/>
            <person name="Augustine A."/>
        </authorList>
    </citation>
    <scope>NUCLEOTIDE SEQUENCE</scope>
    <source>
        <tissue evidence="1">Leaf</tissue>
    </source>
</reference>
<proteinExistence type="predicted"/>